<evidence type="ECO:0000256" key="10">
    <source>
        <dbReference type="ARBA" id="ARBA00022989"/>
    </source>
</evidence>
<dbReference type="FunFam" id="1.10.510.10:FF:000021">
    <property type="entry name" value="Serine/threonine protein kinase"/>
    <property type="match status" value="1"/>
</dbReference>
<keyword evidence="5" id="KW-0808">Transferase</keyword>
<dbReference type="InterPro" id="IPR000719">
    <property type="entry name" value="Prot_kinase_dom"/>
</dbReference>
<evidence type="ECO:0000256" key="4">
    <source>
        <dbReference type="ARBA" id="ARBA00022527"/>
    </source>
</evidence>
<dbReference type="GO" id="GO:0005886">
    <property type="term" value="C:plasma membrane"/>
    <property type="evidence" value="ECO:0007669"/>
    <property type="project" value="UniProtKB-SubCell"/>
</dbReference>
<dbReference type="EMBL" id="CCBB010000003">
    <property type="protein sequence ID" value="CDO10629.1"/>
    <property type="molecule type" value="Genomic_DNA"/>
</dbReference>
<dbReference type="OrthoDB" id="9762169at2"/>
<dbReference type="RefSeq" id="WP_036402843.1">
    <property type="nucleotide sequence ID" value="NZ_CCBB010000003.1"/>
</dbReference>
<dbReference type="InterPro" id="IPR008271">
    <property type="entry name" value="Ser/Thr_kinase_AS"/>
</dbReference>
<dbReference type="EC" id="2.7.11.1" evidence="2"/>
<dbReference type="PROSITE" id="PS50011">
    <property type="entry name" value="PROTEIN_KINASE_DOM"/>
    <property type="match status" value="1"/>
</dbReference>
<dbReference type="Proteomes" id="UP000028870">
    <property type="component" value="Unassembled WGS sequence"/>
</dbReference>
<evidence type="ECO:0000256" key="7">
    <source>
        <dbReference type="ARBA" id="ARBA00022741"/>
    </source>
</evidence>
<reference evidence="16" key="1">
    <citation type="submission" date="2014-03" db="EMBL/GenBank/DDBJ databases">
        <title>Draft Genome Sequence of Mycobacterium cosmeticum DSM 44829.</title>
        <authorList>
            <person name="Croce O."/>
            <person name="Robert C."/>
            <person name="Raoult D."/>
            <person name="Drancourt M."/>
        </authorList>
    </citation>
    <scope>NUCLEOTIDE SEQUENCE [LARGE SCALE GENOMIC DNA]</scope>
    <source>
        <strain evidence="16">DSM 44829</strain>
    </source>
</reference>
<evidence type="ECO:0000256" key="6">
    <source>
        <dbReference type="ARBA" id="ARBA00022692"/>
    </source>
</evidence>
<evidence type="ECO:0000256" key="12">
    <source>
        <dbReference type="PROSITE-ProRule" id="PRU10141"/>
    </source>
</evidence>
<keyword evidence="7 12" id="KW-0547">Nucleotide-binding</keyword>
<evidence type="ECO:0000256" key="3">
    <source>
        <dbReference type="ARBA" id="ARBA00022475"/>
    </source>
</evidence>
<dbReference type="STRING" id="258533.BN977_05464"/>
<evidence type="ECO:0000256" key="2">
    <source>
        <dbReference type="ARBA" id="ARBA00012513"/>
    </source>
</evidence>
<feature type="binding site" evidence="12">
    <location>
        <position position="38"/>
    </location>
    <ligand>
        <name>ATP</name>
        <dbReference type="ChEBI" id="CHEBI:30616"/>
    </ligand>
</feature>
<dbReference type="AlphaFoldDB" id="W9AXV3"/>
<sequence>MDGTPFGRYRLVRVLGRGGMGEVWQAFDTTMNRVVALKVLPANLADDDTYQRRFRREAQMAAGLDEPHIVPIHDFGEIDGRLYVTMRLIEGKTVHELLQDGPLSPQRAVAIVEQIAAALNAAHRVGLVHRDVKPSNILVTDEDFAYLIDFGIARTAGATKLTSTGSTIGTLAYMAPERLSTDSSDARADIYALTCVLHECLTGVQPFPGDSMERQVAGHLSLPPPRPSTLRPGVPPGMDQVVATGMAKNPDHRYATTRDLAAAARAALTAPAAPAPAAHDQPTAAGSWPPPPPPVPYPATPPMSHQQWPAAPAPAWQPAPTTQPWWRGPAILIPIGLLGMLGVAAVAVVLVLNARSQDSGQQVAAPTAGSRTSTAASPKPTASPTYSPTVPTATQAAEKPSQLQTADGLAALLDTIRAKFADTMGFQLVVYPTYAILDRVDPTNSHVEHSFMYRGDGWQEWGSATSTSSFDVLADLGAINVPGVAATLADAPQKLGAPDGSGVYLIVEGTGASEATGAGTGGGLELAVHSTAPGTGFMQVNPDGSIKQVFPP</sequence>
<dbReference type="SUPFAM" id="SSF56112">
    <property type="entry name" value="Protein kinase-like (PK-like)"/>
    <property type="match status" value="1"/>
</dbReference>
<evidence type="ECO:0000256" key="5">
    <source>
        <dbReference type="ARBA" id="ARBA00022679"/>
    </source>
</evidence>
<evidence type="ECO:0000256" key="11">
    <source>
        <dbReference type="ARBA" id="ARBA00023136"/>
    </source>
</evidence>
<keyword evidence="10 14" id="KW-1133">Transmembrane helix</keyword>
<dbReference type="SMART" id="SM00220">
    <property type="entry name" value="S_TKc"/>
    <property type="match status" value="1"/>
</dbReference>
<organism evidence="16 17">
    <name type="scientific">Mycolicibacterium cosmeticum</name>
    <dbReference type="NCBI Taxonomy" id="258533"/>
    <lineage>
        <taxon>Bacteria</taxon>
        <taxon>Bacillati</taxon>
        <taxon>Actinomycetota</taxon>
        <taxon>Actinomycetes</taxon>
        <taxon>Mycobacteriales</taxon>
        <taxon>Mycobacteriaceae</taxon>
        <taxon>Mycolicibacterium</taxon>
    </lineage>
</organism>
<evidence type="ECO:0000259" key="15">
    <source>
        <dbReference type="PROSITE" id="PS50011"/>
    </source>
</evidence>
<evidence type="ECO:0000256" key="14">
    <source>
        <dbReference type="SAM" id="Phobius"/>
    </source>
</evidence>
<dbReference type="Gene3D" id="3.30.200.20">
    <property type="entry name" value="Phosphorylase Kinase, domain 1"/>
    <property type="match status" value="1"/>
</dbReference>
<keyword evidence="4" id="KW-0723">Serine/threonine-protein kinase</keyword>
<feature type="region of interest" description="Disordered" evidence="13">
    <location>
        <begin position="271"/>
        <end position="321"/>
    </location>
</feature>
<dbReference type="CDD" id="cd14014">
    <property type="entry name" value="STKc_PknB_like"/>
    <property type="match status" value="1"/>
</dbReference>
<evidence type="ECO:0000313" key="16">
    <source>
        <dbReference type="EMBL" id="CDO10629.1"/>
    </source>
</evidence>
<evidence type="ECO:0000256" key="8">
    <source>
        <dbReference type="ARBA" id="ARBA00022777"/>
    </source>
</evidence>
<keyword evidence="17" id="KW-1185">Reference proteome</keyword>
<dbReference type="FunFam" id="3.30.200.20:FF:000348">
    <property type="entry name" value="Serine/threonine protein kinase"/>
    <property type="match status" value="1"/>
</dbReference>
<dbReference type="InterPro" id="IPR017441">
    <property type="entry name" value="Protein_kinase_ATP_BS"/>
</dbReference>
<feature type="compositionally biased region" description="Pro residues" evidence="13">
    <location>
        <begin position="288"/>
        <end position="301"/>
    </location>
</feature>
<evidence type="ECO:0000256" key="1">
    <source>
        <dbReference type="ARBA" id="ARBA00004162"/>
    </source>
</evidence>
<keyword evidence="3" id="KW-1003">Cell membrane</keyword>
<feature type="region of interest" description="Disordered" evidence="13">
    <location>
        <begin position="358"/>
        <end position="401"/>
    </location>
</feature>
<dbReference type="PANTHER" id="PTHR43289:SF6">
    <property type="entry name" value="SERINE_THREONINE-PROTEIN KINASE NEKL-3"/>
    <property type="match status" value="1"/>
</dbReference>
<dbReference type="InterPro" id="IPR011009">
    <property type="entry name" value="Kinase-like_dom_sf"/>
</dbReference>
<dbReference type="PANTHER" id="PTHR43289">
    <property type="entry name" value="MITOGEN-ACTIVATED PROTEIN KINASE KINASE KINASE 20-RELATED"/>
    <property type="match status" value="1"/>
</dbReference>
<keyword evidence="9 12" id="KW-0067">ATP-binding</keyword>
<reference evidence="16" key="2">
    <citation type="submission" date="2014-03" db="EMBL/GenBank/DDBJ databases">
        <authorList>
            <person name="Urmite Genomes"/>
        </authorList>
    </citation>
    <scope>NUCLEOTIDE SEQUENCE</scope>
    <source>
        <strain evidence="16">DSM 44829</strain>
    </source>
</reference>
<comment type="subcellular location">
    <subcellularLocation>
        <location evidence="1">Cell membrane</location>
        <topology evidence="1">Single-pass membrane protein</topology>
    </subcellularLocation>
</comment>
<protein>
    <recommendedName>
        <fullName evidence="2">non-specific serine/threonine protein kinase</fullName>
        <ecNumber evidence="2">2.7.11.1</ecNumber>
    </recommendedName>
</protein>
<dbReference type="GO" id="GO:0004674">
    <property type="term" value="F:protein serine/threonine kinase activity"/>
    <property type="evidence" value="ECO:0007669"/>
    <property type="project" value="UniProtKB-KW"/>
</dbReference>
<dbReference type="GO" id="GO:0080090">
    <property type="term" value="P:regulation of primary metabolic process"/>
    <property type="evidence" value="ECO:0007669"/>
    <property type="project" value="UniProtKB-ARBA"/>
</dbReference>
<dbReference type="Pfam" id="PF00069">
    <property type="entry name" value="Pkinase"/>
    <property type="match status" value="1"/>
</dbReference>
<name>W9AXV3_MYCCO</name>
<dbReference type="PROSITE" id="PS00107">
    <property type="entry name" value="PROTEIN_KINASE_ATP"/>
    <property type="match status" value="1"/>
</dbReference>
<dbReference type="GO" id="GO:0005524">
    <property type="term" value="F:ATP binding"/>
    <property type="evidence" value="ECO:0007669"/>
    <property type="project" value="UniProtKB-UniRule"/>
</dbReference>
<keyword evidence="6 14" id="KW-0812">Transmembrane</keyword>
<feature type="compositionally biased region" description="Low complexity" evidence="13">
    <location>
        <begin position="271"/>
        <end position="285"/>
    </location>
</feature>
<evidence type="ECO:0000256" key="9">
    <source>
        <dbReference type="ARBA" id="ARBA00022840"/>
    </source>
</evidence>
<gene>
    <name evidence="16" type="ORF">BN977_05464</name>
</gene>
<feature type="domain" description="Protein kinase" evidence="15">
    <location>
        <begin position="9"/>
        <end position="268"/>
    </location>
</feature>
<dbReference type="Gene3D" id="1.10.510.10">
    <property type="entry name" value="Transferase(Phosphotransferase) domain 1"/>
    <property type="match status" value="1"/>
</dbReference>
<dbReference type="eggNOG" id="COG0515">
    <property type="taxonomic scope" value="Bacteria"/>
</dbReference>
<proteinExistence type="predicted"/>
<feature type="transmembrane region" description="Helical" evidence="14">
    <location>
        <begin position="331"/>
        <end position="352"/>
    </location>
</feature>
<accession>W9AXV3</accession>
<keyword evidence="11 14" id="KW-0472">Membrane</keyword>
<comment type="caution">
    <text evidence="16">The sequence shown here is derived from an EMBL/GenBank/DDBJ whole genome shotgun (WGS) entry which is preliminary data.</text>
</comment>
<dbReference type="PROSITE" id="PS00108">
    <property type="entry name" value="PROTEIN_KINASE_ST"/>
    <property type="match status" value="1"/>
</dbReference>
<evidence type="ECO:0000313" key="17">
    <source>
        <dbReference type="Proteomes" id="UP000028870"/>
    </source>
</evidence>
<evidence type="ECO:0000256" key="13">
    <source>
        <dbReference type="SAM" id="MobiDB-lite"/>
    </source>
</evidence>
<keyword evidence="8 16" id="KW-0418">Kinase</keyword>